<organism evidence="4 5">
    <name type="scientific">Nonlabens tegetincola</name>
    <dbReference type="NCBI Taxonomy" id="323273"/>
    <lineage>
        <taxon>Bacteria</taxon>
        <taxon>Pseudomonadati</taxon>
        <taxon>Bacteroidota</taxon>
        <taxon>Flavobacteriia</taxon>
        <taxon>Flavobacteriales</taxon>
        <taxon>Flavobacteriaceae</taxon>
        <taxon>Nonlabens</taxon>
    </lineage>
</organism>
<feature type="modified residue" description="4-aspartylphosphate" evidence="1">
    <location>
        <position position="54"/>
    </location>
</feature>
<dbReference type="InterPro" id="IPR011006">
    <property type="entry name" value="CheY-like_superfamily"/>
</dbReference>
<feature type="domain" description="HTH LytTR-type" evidence="3">
    <location>
        <begin position="144"/>
        <end position="235"/>
    </location>
</feature>
<dbReference type="Pfam" id="PF00072">
    <property type="entry name" value="Response_reg"/>
    <property type="match status" value="1"/>
</dbReference>
<dbReference type="STRING" id="319236.BST91_08720"/>
<feature type="domain" description="Response regulatory" evidence="2">
    <location>
        <begin position="2"/>
        <end position="117"/>
    </location>
</feature>
<dbReference type="Proteomes" id="UP000029221">
    <property type="component" value="Unassembled WGS sequence"/>
</dbReference>
<comment type="caution">
    <text evidence="4">The sequence shown here is derived from an EMBL/GenBank/DDBJ whole genome shotgun (WGS) entry which is preliminary data.</text>
</comment>
<dbReference type="RefSeq" id="WP_042277508.1">
    <property type="nucleotide sequence ID" value="NZ_BBML01000002.1"/>
</dbReference>
<dbReference type="Gene3D" id="2.40.50.1020">
    <property type="entry name" value="LytTr DNA-binding domain"/>
    <property type="match status" value="1"/>
</dbReference>
<accession>A0A090PZT2</accession>
<dbReference type="Gene3D" id="3.40.50.2300">
    <property type="match status" value="1"/>
</dbReference>
<keyword evidence="1" id="KW-0597">Phosphoprotein</keyword>
<evidence type="ECO:0000259" key="3">
    <source>
        <dbReference type="PROSITE" id="PS50930"/>
    </source>
</evidence>
<dbReference type="GO" id="GO:0000156">
    <property type="term" value="F:phosphorelay response regulator activity"/>
    <property type="evidence" value="ECO:0007669"/>
    <property type="project" value="InterPro"/>
</dbReference>
<evidence type="ECO:0000259" key="2">
    <source>
        <dbReference type="PROSITE" id="PS50110"/>
    </source>
</evidence>
<dbReference type="SMART" id="SM00850">
    <property type="entry name" value="LytTR"/>
    <property type="match status" value="1"/>
</dbReference>
<dbReference type="InterPro" id="IPR046947">
    <property type="entry name" value="LytR-like"/>
</dbReference>
<dbReference type="PANTHER" id="PTHR37299:SF1">
    <property type="entry name" value="STAGE 0 SPORULATION PROTEIN A HOMOLOG"/>
    <property type="match status" value="1"/>
</dbReference>
<dbReference type="SMART" id="SM00448">
    <property type="entry name" value="REC"/>
    <property type="match status" value="1"/>
</dbReference>
<evidence type="ECO:0000313" key="4">
    <source>
        <dbReference type="EMBL" id="GAK96290.1"/>
    </source>
</evidence>
<protein>
    <submittedName>
        <fullName evidence="4">Two-component system response regulator</fullName>
    </submittedName>
</protein>
<evidence type="ECO:0000313" key="5">
    <source>
        <dbReference type="Proteomes" id="UP000029221"/>
    </source>
</evidence>
<dbReference type="InterPro" id="IPR007492">
    <property type="entry name" value="LytTR_DNA-bd_dom"/>
</dbReference>
<dbReference type="InterPro" id="IPR001789">
    <property type="entry name" value="Sig_transdc_resp-reg_receiver"/>
</dbReference>
<dbReference type="GO" id="GO:0003677">
    <property type="term" value="F:DNA binding"/>
    <property type="evidence" value="ECO:0007669"/>
    <property type="project" value="InterPro"/>
</dbReference>
<dbReference type="PROSITE" id="PS50930">
    <property type="entry name" value="HTH_LYTTR"/>
    <property type="match status" value="1"/>
</dbReference>
<sequence length="249" mass="28476">MKAIIIDDERKSRNVLKILIEENCPKITEIFQAENLLSGIELIKEHNPRLVFLDIEMPEHSGIEILDFIDKDSYNFEIIFTTAYSEYAIKAFQLAAIDYLLKPVTAAVVSNAVVKALNYLTNSNIHKRLEELKTSLKKDNFSKIGLPYSNGIKFVEFKEIVAFKASGMYTETYLIDGSKILVSKPLKHFTELLKNVTYFFKCHRSYFINIQHIVEYSRSDGGFITLSNTLSVPISNDRKEDFLSIVSAL</sequence>
<gene>
    <name evidence="4" type="ORF">JCM19294_1803</name>
</gene>
<dbReference type="Pfam" id="PF04397">
    <property type="entry name" value="LytTR"/>
    <property type="match status" value="1"/>
</dbReference>
<dbReference type="PANTHER" id="PTHR37299">
    <property type="entry name" value="TRANSCRIPTIONAL REGULATOR-RELATED"/>
    <property type="match status" value="1"/>
</dbReference>
<evidence type="ECO:0000256" key="1">
    <source>
        <dbReference type="PROSITE-ProRule" id="PRU00169"/>
    </source>
</evidence>
<dbReference type="SUPFAM" id="SSF52172">
    <property type="entry name" value="CheY-like"/>
    <property type="match status" value="1"/>
</dbReference>
<dbReference type="PROSITE" id="PS50110">
    <property type="entry name" value="RESPONSE_REGULATORY"/>
    <property type="match status" value="1"/>
</dbReference>
<name>A0A090PZT2_9FLAO</name>
<reference evidence="4" key="1">
    <citation type="journal article" date="2014" name="Genome Announc.">
        <title>Draft Genome Sequences of Marine Flavobacterium Nonlabens Strains NR17, NR24, NR27, NR32, NR33, and Ara13.</title>
        <authorList>
            <person name="Nakanishi M."/>
            <person name="Meirelles P."/>
            <person name="Suzuki R."/>
            <person name="Takatani N."/>
            <person name="Mino S."/>
            <person name="Suda W."/>
            <person name="Oshima K."/>
            <person name="Hattori M."/>
            <person name="Ohkuma M."/>
            <person name="Hosokawa M."/>
            <person name="Miyashita K."/>
            <person name="Thompson F.L."/>
            <person name="Niwa A."/>
            <person name="Sawabe T."/>
            <person name="Sawabe T."/>
        </authorList>
    </citation>
    <scope>NUCLEOTIDE SEQUENCE [LARGE SCALE GENOMIC DNA]</scope>
    <source>
        <strain evidence="4">JCM 19294</strain>
    </source>
</reference>
<dbReference type="EMBL" id="BBML01000002">
    <property type="protein sequence ID" value="GAK96290.1"/>
    <property type="molecule type" value="Genomic_DNA"/>
</dbReference>
<dbReference type="eggNOG" id="COG3279">
    <property type="taxonomic scope" value="Bacteria"/>
</dbReference>
<proteinExistence type="predicted"/>
<keyword evidence="5" id="KW-1185">Reference proteome</keyword>
<dbReference type="AlphaFoldDB" id="A0A090PZT2"/>